<evidence type="ECO:0000313" key="1">
    <source>
        <dbReference type="EMBL" id="KAH6683618.1"/>
    </source>
</evidence>
<comment type="caution">
    <text evidence="1">The sequence shown here is derived from an EMBL/GenBank/DDBJ whole genome shotgun (WGS) entry which is preliminary data.</text>
</comment>
<name>A0A9P8V914_9PEZI</name>
<organism evidence="1 2">
    <name type="scientific">Plectosphaerella plurivora</name>
    <dbReference type="NCBI Taxonomy" id="936078"/>
    <lineage>
        <taxon>Eukaryota</taxon>
        <taxon>Fungi</taxon>
        <taxon>Dikarya</taxon>
        <taxon>Ascomycota</taxon>
        <taxon>Pezizomycotina</taxon>
        <taxon>Sordariomycetes</taxon>
        <taxon>Hypocreomycetidae</taxon>
        <taxon>Glomerellales</taxon>
        <taxon>Plectosphaerellaceae</taxon>
        <taxon>Plectosphaerella</taxon>
    </lineage>
</organism>
<keyword evidence="2" id="KW-1185">Reference proteome</keyword>
<dbReference type="AlphaFoldDB" id="A0A9P8V914"/>
<accession>A0A9P8V914</accession>
<gene>
    <name evidence="1" type="ORF">F5X68DRAFT_277156</name>
</gene>
<dbReference type="Gene3D" id="1.25.10.50">
    <property type="match status" value="1"/>
</dbReference>
<proteinExistence type="predicted"/>
<evidence type="ECO:0000313" key="2">
    <source>
        <dbReference type="Proteomes" id="UP000770015"/>
    </source>
</evidence>
<sequence>MSAGVVPVAGSNVPISGLDELQAHLDALVEDPATPFEAKLFDDVELQLTETSIPPLLPTLLPKLTSILKTTQQDPKILVSLILKLLTPVSFSQTLTLADESSLIVALSSPAPSANVLAMAILHKAASSAPDTAQLASMPRVLEAFIRTWLSSPDVQVGERGNKLLADLLEVDSVVPPLREVRHAVTIDGIAWSSGSNGLNGSQKPTGTGQLWQRITNDPTIFNLLLSLPTGEDPSGDCLTPHQTSLAQGRLLRVLPRLAALDFGQVARPLGASDQNQSLLHFASISMVDKKDMLMHLTLIDYFEALLSLLRIRVEQGGSDNSFITSTLRRIFAEATTDDNVLKAALLGLPDRTVPEEADGLRPFVQSVVL</sequence>
<protein>
    <recommendedName>
        <fullName evidence="3">DNA mismatch repair protein HSM3 N-terminal domain-containing protein</fullName>
    </recommendedName>
</protein>
<evidence type="ECO:0008006" key="3">
    <source>
        <dbReference type="Google" id="ProtNLM"/>
    </source>
</evidence>
<dbReference type="OrthoDB" id="4538483at2759"/>
<dbReference type="Proteomes" id="UP000770015">
    <property type="component" value="Unassembled WGS sequence"/>
</dbReference>
<dbReference type="EMBL" id="JAGSXJ010000017">
    <property type="protein sequence ID" value="KAH6683618.1"/>
    <property type="molecule type" value="Genomic_DNA"/>
</dbReference>
<reference evidence="1" key="1">
    <citation type="journal article" date="2021" name="Nat. Commun.">
        <title>Genetic determinants of endophytism in the Arabidopsis root mycobiome.</title>
        <authorList>
            <person name="Mesny F."/>
            <person name="Miyauchi S."/>
            <person name="Thiergart T."/>
            <person name="Pickel B."/>
            <person name="Atanasova L."/>
            <person name="Karlsson M."/>
            <person name="Huettel B."/>
            <person name="Barry K.W."/>
            <person name="Haridas S."/>
            <person name="Chen C."/>
            <person name="Bauer D."/>
            <person name="Andreopoulos W."/>
            <person name="Pangilinan J."/>
            <person name="LaButti K."/>
            <person name="Riley R."/>
            <person name="Lipzen A."/>
            <person name="Clum A."/>
            <person name="Drula E."/>
            <person name="Henrissat B."/>
            <person name="Kohler A."/>
            <person name="Grigoriev I.V."/>
            <person name="Martin F.M."/>
            <person name="Hacquard S."/>
        </authorList>
    </citation>
    <scope>NUCLEOTIDE SEQUENCE</scope>
    <source>
        <strain evidence="1">MPI-SDFR-AT-0117</strain>
    </source>
</reference>